<dbReference type="Proteomes" id="UP000281084">
    <property type="component" value="Unassembled WGS sequence"/>
</dbReference>
<dbReference type="InterPro" id="IPR050723">
    <property type="entry name" value="CFA/CMAS"/>
</dbReference>
<dbReference type="PANTHER" id="PTHR43667:SF1">
    <property type="entry name" value="CYCLOPROPANE-FATTY-ACYL-PHOSPHOLIPID SYNTHASE"/>
    <property type="match status" value="1"/>
</dbReference>
<keyword evidence="5" id="KW-0443">Lipid metabolism</keyword>
<keyword evidence="2 7" id="KW-0489">Methyltransferase</keyword>
<evidence type="ECO:0000256" key="5">
    <source>
        <dbReference type="ARBA" id="ARBA00023098"/>
    </source>
</evidence>
<dbReference type="GO" id="GO:0032259">
    <property type="term" value="P:methylation"/>
    <property type="evidence" value="ECO:0007669"/>
    <property type="project" value="UniProtKB-KW"/>
</dbReference>
<dbReference type="Pfam" id="PF13649">
    <property type="entry name" value="Methyltransf_25"/>
    <property type="match status" value="1"/>
</dbReference>
<evidence type="ECO:0000313" key="8">
    <source>
        <dbReference type="Proteomes" id="UP000281084"/>
    </source>
</evidence>
<proteinExistence type="inferred from homology"/>
<dbReference type="PANTHER" id="PTHR43667">
    <property type="entry name" value="CYCLOPROPANE-FATTY-ACYL-PHOSPHOLIPID SYNTHASE"/>
    <property type="match status" value="1"/>
</dbReference>
<evidence type="ECO:0000256" key="3">
    <source>
        <dbReference type="ARBA" id="ARBA00022679"/>
    </source>
</evidence>
<organism evidence="7 8">
    <name type="scientific">Acinetobacter cumulans</name>
    <dbReference type="NCBI Taxonomy" id="2136182"/>
    <lineage>
        <taxon>Bacteria</taxon>
        <taxon>Pseudomonadati</taxon>
        <taxon>Pseudomonadota</taxon>
        <taxon>Gammaproteobacteria</taxon>
        <taxon>Moraxellales</taxon>
        <taxon>Moraxellaceae</taxon>
        <taxon>Acinetobacter</taxon>
    </lineage>
</organism>
<dbReference type="CDD" id="cd02440">
    <property type="entry name" value="AdoMet_MTases"/>
    <property type="match status" value="1"/>
</dbReference>
<name>A0A3A8FSP4_9GAMM</name>
<evidence type="ECO:0000256" key="1">
    <source>
        <dbReference type="ARBA" id="ARBA00010815"/>
    </source>
</evidence>
<dbReference type="AlphaFoldDB" id="A0A3A8FSP4"/>
<evidence type="ECO:0000256" key="2">
    <source>
        <dbReference type="ARBA" id="ARBA00022603"/>
    </source>
</evidence>
<protein>
    <submittedName>
        <fullName evidence="7">Class I SAM-dependent methyltransferase</fullName>
    </submittedName>
</protein>
<dbReference type="RefSeq" id="WP_120368155.1">
    <property type="nucleotide sequence ID" value="NZ_RAXZ01000029.1"/>
</dbReference>
<dbReference type="SUPFAM" id="SSF53335">
    <property type="entry name" value="S-adenosyl-L-methionine-dependent methyltransferases"/>
    <property type="match status" value="1"/>
</dbReference>
<evidence type="ECO:0000259" key="6">
    <source>
        <dbReference type="Pfam" id="PF13649"/>
    </source>
</evidence>
<keyword evidence="4" id="KW-0949">S-adenosyl-L-methionine</keyword>
<dbReference type="InterPro" id="IPR029063">
    <property type="entry name" value="SAM-dependent_MTases_sf"/>
</dbReference>
<dbReference type="Gene3D" id="3.40.50.150">
    <property type="entry name" value="Vaccinia Virus protein VP39"/>
    <property type="match status" value="1"/>
</dbReference>
<dbReference type="GO" id="GO:0008168">
    <property type="term" value="F:methyltransferase activity"/>
    <property type="evidence" value="ECO:0007669"/>
    <property type="project" value="UniProtKB-KW"/>
</dbReference>
<accession>A0A3A8FSP4</accession>
<dbReference type="GO" id="GO:0006629">
    <property type="term" value="P:lipid metabolic process"/>
    <property type="evidence" value="ECO:0007669"/>
    <property type="project" value="UniProtKB-KW"/>
</dbReference>
<keyword evidence="3 7" id="KW-0808">Transferase</keyword>
<reference evidence="7 8" key="1">
    <citation type="submission" date="2018-09" db="EMBL/GenBank/DDBJ databases">
        <title>The draft genome of Acinetobacter spp. strains.</title>
        <authorList>
            <person name="Qin J."/>
            <person name="Feng Y."/>
            <person name="Zong Z."/>
        </authorList>
    </citation>
    <scope>NUCLEOTIDE SEQUENCE [LARGE SCALE GENOMIC DNA]</scope>
    <source>
        <strain evidence="7 8">WCHAc060002</strain>
    </source>
</reference>
<sequence>MKWLHSIKQYIPRHKYAIDAKYLGDDALLAWSNLGYWQAVDDPYPQACQALADRLAQSLKLQANDQVLDLGCGQGASILHWHTQYQVASIKAVELQEACVQRIQNLLNSKHIPTSNIEIFADSFLNLNSIFPKKCFDVVMCIDAAYHSNLNSFLLSTTSVLNSKGRLGFHYLIVDEKFLNLNAMQQLRYRALLKAADVDIRKLPTANSLQENLKQFEFKNIQIENISMQVFSGFAQYAHHVLNSNMTAQGLAQFKIQMTAKLCRTLFEEGLVHYVQVSASKDV</sequence>
<feature type="domain" description="Methyltransferase" evidence="6">
    <location>
        <begin position="67"/>
        <end position="165"/>
    </location>
</feature>
<comment type="similarity">
    <text evidence="1">Belongs to the CFA/CMAS family.</text>
</comment>
<dbReference type="EMBL" id="RAXZ01000029">
    <property type="protein sequence ID" value="RKG48846.1"/>
    <property type="molecule type" value="Genomic_DNA"/>
</dbReference>
<gene>
    <name evidence="7" type="ORF">D7V64_14580</name>
</gene>
<evidence type="ECO:0000256" key="4">
    <source>
        <dbReference type="ARBA" id="ARBA00022691"/>
    </source>
</evidence>
<dbReference type="InterPro" id="IPR041698">
    <property type="entry name" value="Methyltransf_25"/>
</dbReference>
<comment type="caution">
    <text evidence="7">The sequence shown here is derived from an EMBL/GenBank/DDBJ whole genome shotgun (WGS) entry which is preliminary data.</text>
</comment>
<evidence type="ECO:0000313" key="7">
    <source>
        <dbReference type="EMBL" id="RKG48846.1"/>
    </source>
</evidence>